<dbReference type="GO" id="GO:0003677">
    <property type="term" value="F:DNA binding"/>
    <property type="evidence" value="ECO:0007669"/>
    <property type="project" value="InterPro"/>
</dbReference>
<sequence length="170" mass="19682">MHEYRLQSSEHAVTQEEGWVVCRAFKKQTPNQRPYFNTYIPAYHDHQYGYGMLSEITRPASDFIDAYSGGNFLEQPFESKLNNMNHVLELPHLDSPSLTSSLTPNRQEEHGEQMNEHRDQLIDWKILDNLLASQLSHDTASSSNSNVPLYNPVDYNGDDQNQRESFFPSF</sequence>
<evidence type="ECO:0000259" key="2">
    <source>
        <dbReference type="PROSITE" id="PS51005"/>
    </source>
</evidence>
<evidence type="ECO:0000313" key="4">
    <source>
        <dbReference type="Proteomes" id="UP001085076"/>
    </source>
</evidence>
<dbReference type="GO" id="GO:0006355">
    <property type="term" value="P:regulation of DNA-templated transcription"/>
    <property type="evidence" value="ECO:0007669"/>
    <property type="project" value="InterPro"/>
</dbReference>
<reference evidence="3" key="1">
    <citation type="submission" date="2021-03" db="EMBL/GenBank/DDBJ databases">
        <authorList>
            <person name="Li Z."/>
            <person name="Yang C."/>
        </authorList>
    </citation>
    <scope>NUCLEOTIDE SEQUENCE</scope>
    <source>
        <strain evidence="3">Dzin_1.0</strain>
        <tissue evidence="3">Leaf</tissue>
    </source>
</reference>
<feature type="compositionally biased region" description="Low complexity" evidence="1">
    <location>
        <begin position="95"/>
        <end position="104"/>
    </location>
</feature>
<accession>A0A9D5CQY3</accession>
<feature type="domain" description="NAC" evidence="2">
    <location>
        <begin position="1"/>
        <end position="27"/>
    </location>
</feature>
<feature type="compositionally biased region" description="Polar residues" evidence="1">
    <location>
        <begin position="138"/>
        <end position="148"/>
    </location>
</feature>
<dbReference type="InterPro" id="IPR003441">
    <property type="entry name" value="NAC-dom"/>
</dbReference>
<dbReference type="Proteomes" id="UP001085076">
    <property type="component" value="Miscellaneous, Linkage group lg03"/>
</dbReference>
<protein>
    <recommendedName>
        <fullName evidence="2">NAC domain-containing protein</fullName>
    </recommendedName>
</protein>
<comment type="caution">
    <text evidence="3">The sequence shown here is derived from an EMBL/GenBank/DDBJ whole genome shotgun (WGS) entry which is preliminary data.</text>
</comment>
<dbReference type="PROSITE" id="PS51005">
    <property type="entry name" value="NAC"/>
    <property type="match status" value="1"/>
</dbReference>
<reference evidence="3" key="2">
    <citation type="journal article" date="2022" name="Hortic Res">
        <title>The genome of Dioscorea zingiberensis sheds light on the biosynthesis, origin and evolution of the medicinally important diosgenin saponins.</title>
        <authorList>
            <person name="Li Y."/>
            <person name="Tan C."/>
            <person name="Li Z."/>
            <person name="Guo J."/>
            <person name="Li S."/>
            <person name="Chen X."/>
            <person name="Wang C."/>
            <person name="Dai X."/>
            <person name="Yang H."/>
            <person name="Song W."/>
            <person name="Hou L."/>
            <person name="Xu J."/>
            <person name="Tong Z."/>
            <person name="Xu A."/>
            <person name="Yuan X."/>
            <person name="Wang W."/>
            <person name="Yang Q."/>
            <person name="Chen L."/>
            <person name="Sun Z."/>
            <person name="Wang K."/>
            <person name="Pan B."/>
            <person name="Chen J."/>
            <person name="Bao Y."/>
            <person name="Liu F."/>
            <person name="Qi X."/>
            <person name="Gang D.R."/>
            <person name="Wen J."/>
            <person name="Li J."/>
        </authorList>
    </citation>
    <scope>NUCLEOTIDE SEQUENCE</scope>
    <source>
        <strain evidence="3">Dzin_1.0</strain>
    </source>
</reference>
<evidence type="ECO:0000256" key="1">
    <source>
        <dbReference type="SAM" id="MobiDB-lite"/>
    </source>
</evidence>
<evidence type="ECO:0000313" key="3">
    <source>
        <dbReference type="EMBL" id="KAJ0976902.1"/>
    </source>
</evidence>
<dbReference type="OrthoDB" id="1922833at2759"/>
<dbReference type="EMBL" id="JAGGNH010000003">
    <property type="protein sequence ID" value="KAJ0976902.1"/>
    <property type="molecule type" value="Genomic_DNA"/>
</dbReference>
<gene>
    <name evidence="3" type="ORF">J5N97_012376</name>
</gene>
<feature type="region of interest" description="Disordered" evidence="1">
    <location>
        <begin position="138"/>
        <end position="170"/>
    </location>
</feature>
<feature type="compositionally biased region" description="Basic and acidic residues" evidence="1">
    <location>
        <begin position="106"/>
        <end position="116"/>
    </location>
</feature>
<feature type="region of interest" description="Disordered" evidence="1">
    <location>
        <begin position="95"/>
        <end position="116"/>
    </location>
</feature>
<organism evidence="3 4">
    <name type="scientific">Dioscorea zingiberensis</name>
    <dbReference type="NCBI Taxonomy" id="325984"/>
    <lineage>
        <taxon>Eukaryota</taxon>
        <taxon>Viridiplantae</taxon>
        <taxon>Streptophyta</taxon>
        <taxon>Embryophyta</taxon>
        <taxon>Tracheophyta</taxon>
        <taxon>Spermatophyta</taxon>
        <taxon>Magnoliopsida</taxon>
        <taxon>Liliopsida</taxon>
        <taxon>Dioscoreales</taxon>
        <taxon>Dioscoreaceae</taxon>
        <taxon>Dioscorea</taxon>
    </lineage>
</organism>
<keyword evidence="4" id="KW-1185">Reference proteome</keyword>
<name>A0A9D5CQY3_9LILI</name>
<dbReference type="AlphaFoldDB" id="A0A9D5CQY3"/>
<proteinExistence type="predicted"/>